<keyword evidence="11" id="KW-0325">Glycoprotein</keyword>
<keyword evidence="7 17" id="KW-1133">Transmembrane helix</keyword>
<dbReference type="SUPFAM" id="SSF53822">
    <property type="entry name" value="Periplasmic binding protein-like I"/>
    <property type="match status" value="1"/>
</dbReference>
<comment type="function">
    <text evidence="14">Glutamate-gated receptor that probably acts as a non-selective cation channel. May be involved in light-signal transduction and calcium homeostasis via the regulation of calcium influx into cells.</text>
</comment>
<evidence type="ECO:0000313" key="20">
    <source>
        <dbReference type="Proteomes" id="UP000504609"/>
    </source>
</evidence>
<dbReference type="InterPro" id="IPR001828">
    <property type="entry name" value="ANF_lig-bd_rcpt"/>
</dbReference>
<dbReference type="InterPro" id="IPR001320">
    <property type="entry name" value="Iontro_rcpt_C"/>
</dbReference>
<evidence type="ECO:0000256" key="9">
    <source>
        <dbReference type="ARBA" id="ARBA00023136"/>
    </source>
</evidence>
<keyword evidence="13 15" id="KW-0407">Ion channel</keyword>
<feature type="signal peptide" evidence="18">
    <location>
        <begin position="1"/>
        <end position="29"/>
    </location>
</feature>
<dbReference type="PANTHER" id="PTHR34836">
    <property type="entry name" value="OS06G0188250 PROTEIN"/>
    <property type="match status" value="1"/>
</dbReference>
<dbReference type="RefSeq" id="XP_022951720.1">
    <property type="nucleotide sequence ID" value="XM_023095952.1"/>
</dbReference>
<keyword evidence="4 15" id="KW-0813">Transport</keyword>
<feature type="transmembrane region" description="Helical" evidence="17">
    <location>
        <begin position="842"/>
        <end position="866"/>
    </location>
</feature>
<dbReference type="SMART" id="SM00079">
    <property type="entry name" value="PBPe"/>
    <property type="match status" value="1"/>
</dbReference>
<protein>
    <recommendedName>
        <fullName evidence="15">Glutamate receptor</fullName>
    </recommendedName>
</protein>
<evidence type="ECO:0000256" key="16">
    <source>
        <dbReference type="PIRSR" id="PIRSR037090-50"/>
    </source>
</evidence>
<dbReference type="PIRSF" id="PIRSF037090">
    <property type="entry name" value="Iontro_Glu-like_rcpt_pln"/>
    <property type="match status" value="1"/>
</dbReference>
<dbReference type="Pfam" id="PF01094">
    <property type="entry name" value="ANF_receptor"/>
    <property type="match status" value="1"/>
</dbReference>
<evidence type="ECO:0000256" key="18">
    <source>
        <dbReference type="SAM" id="SignalP"/>
    </source>
</evidence>
<keyword evidence="16" id="KW-1015">Disulfide bond</keyword>
<evidence type="ECO:0000256" key="7">
    <source>
        <dbReference type="ARBA" id="ARBA00022989"/>
    </source>
</evidence>
<dbReference type="Gene3D" id="3.40.190.10">
    <property type="entry name" value="Periplasmic binding protein-like II"/>
    <property type="match status" value="2"/>
</dbReference>
<evidence type="ECO:0000256" key="10">
    <source>
        <dbReference type="ARBA" id="ARBA00023170"/>
    </source>
</evidence>
<evidence type="ECO:0000256" key="1">
    <source>
        <dbReference type="ARBA" id="ARBA00004141"/>
    </source>
</evidence>
<feature type="domain" description="Ionotropic glutamate receptor C-terminal" evidence="19">
    <location>
        <begin position="469"/>
        <end position="820"/>
    </location>
</feature>
<keyword evidence="20" id="KW-1185">Reference proteome</keyword>
<evidence type="ECO:0000256" key="8">
    <source>
        <dbReference type="ARBA" id="ARBA00023065"/>
    </source>
</evidence>
<dbReference type="Pfam" id="PF10613">
    <property type="entry name" value="Lig_chan-Glu_bd"/>
    <property type="match status" value="1"/>
</dbReference>
<dbReference type="FunFam" id="3.40.190.10:FF:000103">
    <property type="entry name" value="Glutamate receptor"/>
    <property type="match status" value="1"/>
</dbReference>
<name>A0A6J1GJM8_CUCMO</name>
<keyword evidence="10 15" id="KW-0675">Receptor</keyword>
<evidence type="ECO:0000256" key="4">
    <source>
        <dbReference type="ARBA" id="ARBA00022448"/>
    </source>
</evidence>
<keyword evidence="5 17" id="KW-0812">Transmembrane</keyword>
<evidence type="ECO:0000256" key="3">
    <source>
        <dbReference type="ARBA" id="ARBA00011095"/>
    </source>
</evidence>
<dbReference type="Proteomes" id="UP000504609">
    <property type="component" value="Unplaced"/>
</dbReference>
<evidence type="ECO:0000313" key="21">
    <source>
        <dbReference type="RefSeq" id="XP_022951720.1"/>
    </source>
</evidence>
<dbReference type="GO" id="GO:0015276">
    <property type="term" value="F:ligand-gated monoatomic ion channel activity"/>
    <property type="evidence" value="ECO:0007669"/>
    <property type="project" value="InterPro"/>
</dbReference>
<feature type="disulfide bond" evidence="16">
    <location>
        <begin position="768"/>
        <end position="824"/>
    </location>
</feature>
<proteinExistence type="inferred from homology"/>
<reference evidence="21" key="1">
    <citation type="submission" date="2025-08" db="UniProtKB">
        <authorList>
            <consortium name="RefSeq"/>
        </authorList>
    </citation>
    <scope>IDENTIFICATION</scope>
    <source>
        <tissue evidence="21">Young leaves</tissue>
    </source>
</reference>
<dbReference type="Pfam" id="PF00060">
    <property type="entry name" value="Lig_chan"/>
    <property type="match status" value="1"/>
</dbReference>
<evidence type="ECO:0000259" key="19">
    <source>
        <dbReference type="SMART" id="SM00079"/>
    </source>
</evidence>
<comment type="subunit">
    <text evidence="3">May form heteromers.</text>
</comment>
<dbReference type="InterPro" id="IPR019594">
    <property type="entry name" value="Glu/Gly-bd"/>
</dbReference>
<dbReference type="FunFam" id="3.40.50.2300:FF:000081">
    <property type="entry name" value="Glutamate receptor"/>
    <property type="match status" value="1"/>
</dbReference>
<feature type="transmembrane region" description="Helical" evidence="17">
    <location>
        <begin position="660"/>
        <end position="684"/>
    </location>
</feature>
<evidence type="ECO:0000256" key="15">
    <source>
        <dbReference type="PIRNR" id="PIRNR037090"/>
    </source>
</evidence>
<evidence type="ECO:0000256" key="12">
    <source>
        <dbReference type="ARBA" id="ARBA00023286"/>
    </source>
</evidence>
<keyword evidence="6 18" id="KW-0732">Signal</keyword>
<dbReference type="CDD" id="cd13686">
    <property type="entry name" value="GluR_Plant"/>
    <property type="match status" value="1"/>
</dbReference>
<feature type="transmembrane region" description="Helical" evidence="17">
    <location>
        <begin position="600"/>
        <end position="618"/>
    </location>
</feature>
<evidence type="ECO:0000256" key="5">
    <source>
        <dbReference type="ARBA" id="ARBA00022692"/>
    </source>
</evidence>
<keyword evidence="9 15" id="KW-0472">Membrane</keyword>
<keyword evidence="12 15" id="KW-1071">Ligand-gated ion channel</keyword>
<accession>A0A6J1GJM8</accession>
<dbReference type="AlphaFoldDB" id="A0A6J1GJM8"/>
<evidence type="ECO:0000256" key="14">
    <source>
        <dbReference type="ARBA" id="ARBA00049638"/>
    </source>
</evidence>
<evidence type="ECO:0000256" key="17">
    <source>
        <dbReference type="SAM" id="Phobius"/>
    </source>
</evidence>
<dbReference type="PANTHER" id="PTHR34836:SF1">
    <property type="entry name" value="OS09G0428600 PROTEIN"/>
    <property type="match status" value="1"/>
</dbReference>
<keyword evidence="8 15" id="KW-0406">Ion transport</keyword>
<sequence>MMRRGKGLRGGLGVVVIVVFLNMLVMAAATTEMVAAEEEEEEAAGKVKVKVGVVLDLNLVVGQMGLSCVSMALADLYSSRSYYKTRVTLSTIDSNDTVVDAAAAALDLIKEEEVQAIIGPTSSMQANFIINIGDKAQVPIISYSATRPSLTSQRSSFFFRIAQNDSSQVKAIGAIIKAFKWRQVIPIYTDNEFGNGIVPYLIDALQEADADVPYQSLISPTATDTQITNELHKLKNMPTRVFVVHMLTRHASRFFMKVQEFGMMNRGYVWIITDSIANELDLIEPLAYEALQGVVGIRTYVPRTKRLNLLKRDWRKRFRRYYPTVEDIPEVDVYGLWAYDAAWALATAVELAGTDNLRYTATKINSSNYLFNVGVNQNGPRLREALSDVTFTGLAGEFSLINGQLQSTLFEIVNVIGNGRRNVGFWSPETGLTRKLVDSGGAKGLRSIIWPGEPVVMPKGWEIPTNGKKLRIGVPVKDGFWEFVKLVRDFETNVTIGVEGYCIDVFKAVIEKLPYKVDYEFVPAEKSNSVPGGSYNEFTYQLFLGKFDAVVGDVTIRANRSTYIDYTLPFTASGVVMVVPMKTEKNTNAWVFLKPLTWKLWALTAGFFLFIALVVWILEHRVNEEFRGSSLDQICTSLWYSFSTMVFAHREVTLNNCTRLVVILWLFVVLIITQSYTASLASLLTVQELKPSVNDINLLLKNGENIGYQGGSFVYEILKSLKFDDSQLKTYESAEELHELFVKGSMNGGISAAVDETPYIKVFLAQYCSQYTTTEPTFKADGFGFGFPIGSPLVPDISRKILEVTEGERMKEIETKWFKNVEECTASKVAELSSTRLSINSFWGLFLVTGVVSLSSVVAYIGKFLYDEQRVWRNNVEPSIWRVFCALIRKFMKRDPTAHPLRRRACMNDVPVLARRRSF</sequence>
<dbReference type="GeneID" id="111454463"/>
<feature type="chain" id="PRO_5027012679" description="Glutamate receptor" evidence="18">
    <location>
        <begin position="30"/>
        <end position="919"/>
    </location>
</feature>
<dbReference type="Gene3D" id="1.10.287.70">
    <property type="match status" value="1"/>
</dbReference>
<dbReference type="InterPro" id="IPR015683">
    <property type="entry name" value="Ionotropic_Glu_rcpt"/>
</dbReference>
<comment type="subcellular location">
    <subcellularLocation>
        <location evidence="1">Membrane</location>
        <topology evidence="1">Multi-pass membrane protein</topology>
    </subcellularLocation>
</comment>
<organism evidence="20 21">
    <name type="scientific">Cucurbita moschata</name>
    <name type="common">Winter crookneck squash</name>
    <name type="synonym">Cucurbita pepo var. moschata</name>
    <dbReference type="NCBI Taxonomy" id="3662"/>
    <lineage>
        <taxon>Eukaryota</taxon>
        <taxon>Viridiplantae</taxon>
        <taxon>Streptophyta</taxon>
        <taxon>Embryophyta</taxon>
        <taxon>Tracheophyta</taxon>
        <taxon>Spermatophyta</taxon>
        <taxon>Magnoliopsida</taxon>
        <taxon>eudicotyledons</taxon>
        <taxon>Gunneridae</taxon>
        <taxon>Pentapetalae</taxon>
        <taxon>rosids</taxon>
        <taxon>fabids</taxon>
        <taxon>Cucurbitales</taxon>
        <taxon>Cucurbitaceae</taxon>
        <taxon>Cucurbiteae</taxon>
        <taxon>Cucurbita</taxon>
    </lineage>
</organism>
<dbReference type="InterPro" id="IPR017103">
    <property type="entry name" value="Iontropic_Glu_rcpt_pln"/>
</dbReference>
<dbReference type="InterPro" id="IPR044440">
    <property type="entry name" value="GABAb_receptor_plant_PBP1"/>
</dbReference>
<dbReference type="Gene3D" id="3.40.50.2300">
    <property type="match status" value="3"/>
</dbReference>
<evidence type="ECO:0000256" key="6">
    <source>
        <dbReference type="ARBA" id="ARBA00022729"/>
    </source>
</evidence>
<dbReference type="FunFam" id="1.10.287.70:FF:000037">
    <property type="entry name" value="Glutamate receptor"/>
    <property type="match status" value="1"/>
</dbReference>
<dbReference type="GO" id="GO:0016020">
    <property type="term" value="C:membrane"/>
    <property type="evidence" value="ECO:0007669"/>
    <property type="project" value="UniProtKB-SubCell"/>
</dbReference>
<comment type="function">
    <text evidence="15">Glutamate-gated receptor that probably acts as non-selective cation channel.</text>
</comment>
<evidence type="ECO:0000256" key="2">
    <source>
        <dbReference type="ARBA" id="ARBA00008685"/>
    </source>
</evidence>
<dbReference type="InterPro" id="IPR028082">
    <property type="entry name" value="Peripla_BP_I"/>
</dbReference>
<dbReference type="FunFam" id="3.40.190.10:FF:000195">
    <property type="entry name" value="Glutamate receptor 2.7"/>
    <property type="match status" value="1"/>
</dbReference>
<dbReference type="SUPFAM" id="SSF53850">
    <property type="entry name" value="Periplasmic binding protein-like II"/>
    <property type="match status" value="1"/>
</dbReference>
<comment type="similarity">
    <text evidence="2 15">Belongs to the glutamate-gated ion channel (TC 1.A.10.1) family.</text>
</comment>
<evidence type="ECO:0000256" key="13">
    <source>
        <dbReference type="ARBA" id="ARBA00023303"/>
    </source>
</evidence>
<dbReference type="KEGG" id="cmos:111454463"/>
<dbReference type="CDD" id="cd19990">
    <property type="entry name" value="PBP1_GABAb_receptor_plant"/>
    <property type="match status" value="1"/>
</dbReference>
<evidence type="ECO:0000256" key="11">
    <source>
        <dbReference type="ARBA" id="ARBA00023180"/>
    </source>
</evidence>
<gene>
    <name evidence="21" type="primary">LOC111454463</name>
</gene>